<evidence type="ECO:0000313" key="2">
    <source>
        <dbReference type="Proteomes" id="UP001056778"/>
    </source>
</evidence>
<reference evidence="1" key="1">
    <citation type="submission" date="2022-04" db="EMBL/GenBank/DDBJ databases">
        <title>Chromosome-scale genome assembly of Holotrichia oblita Faldermann.</title>
        <authorList>
            <person name="Rongchong L."/>
        </authorList>
    </citation>
    <scope>NUCLEOTIDE SEQUENCE</scope>
    <source>
        <strain evidence="1">81SQS9</strain>
    </source>
</reference>
<name>A0ACB9TQR6_HOLOL</name>
<accession>A0ACB9TQR6</accession>
<keyword evidence="1" id="KW-0413">Isomerase</keyword>
<dbReference type="EMBL" id="CM043016">
    <property type="protein sequence ID" value="KAI4469191.1"/>
    <property type="molecule type" value="Genomic_DNA"/>
</dbReference>
<comment type="caution">
    <text evidence="1">The sequence shown here is derived from an EMBL/GenBank/DDBJ whole genome shotgun (WGS) entry which is preliminary data.</text>
</comment>
<organism evidence="1 2">
    <name type="scientific">Holotrichia oblita</name>
    <name type="common">Chafer beetle</name>
    <dbReference type="NCBI Taxonomy" id="644536"/>
    <lineage>
        <taxon>Eukaryota</taxon>
        <taxon>Metazoa</taxon>
        <taxon>Ecdysozoa</taxon>
        <taxon>Arthropoda</taxon>
        <taxon>Hexapoda</taxon>
        <taxon>Insecta</taxon>
        <taxon>Pterygota</taxon>
        <taxon>Neoptera</taxon>
        <taxon>Endopterygota</taxon>
        <taxon>Coleoptera</taxon>
        <taxon>Polyphaga</taxon>
        <taxon>Scarabaeiformia</taxon>
        <taxon>Scarabaeidae</taxon>
        <taxon>Melolonthinae</taxon>
        <taxon>Holotrichia</taxon>
    </lineage>
</organism>
<sequence>MENLNHAHYFSMPSQGNINTISFLELINGSIKIIVSSLKRQVFCLEYLEKSKSTLIPSVKEVSFTYIPTSAEIITLDAFNKSHDRNDFVIGITIIKNSKDINTMETYLNIYSEYEENCEFDIESVAQNCLNVQLNFIPHYHGHTELIEWKNDEVINREGYNQISEQTQVMVCSELCLSLLFLYKRNQVVSVYTTMLSPIILLLFHSNLLPSVRSEYEQTLPLEYTDENFVDEILNHQTALVMFYAPWCGHCQKLKPEFEKAAQELATNDPPVTLIKVDCTKAGKSTCNDHEVGGYPTLKVFRYGEATQTYSNARNADDIINYMRRQVGKSYTEFVDPMEVEENIKNGNNVLIFGFFQEDSEMKKVFIEASDKLRDKTKFAYTSSKDVLEKYEETDKIMLIRPAHLRNKFEEYQIKYTGKPNFDELHTFIKKNYHGLVGIRNEDNEDDFEPPLIIAYYDVDYKKNPKNTNYWRNRILKVAQQYQESKLTFVMSKFEHLKEYGDIKYKNSPIIVAKNTSTQKFKMDGEFSVENFNKFVENFIENKLEPFIKSEDIPESNDGRIKIVVAKNFDDVKMMPTYGRLAERLKDENVVIAKMDATANDVPEPFEVKGYPTIYFVPKDNKNKPISYEGGRSLHDFIDFIAEHATEELNGYDRKGKAKKRDEL</sequence>
<keyword evidence="2" id="KW-1185">Reference proteome</keyword>
<proteinExistence type="predicted"/>
<gene>
    <name evidence="1" type="ORF">MML48_2g00006235</name>
</gene>
<protein>
    <submittedName>
        <fullName evidence="1">Protein disulfide isomerase</fullName>
    </submittedName>
</protein>
<evidence type="ECO:0000313" key="1">
    <source>
        <dbReference type="EMBL" id="KAI4469191.1"/>
    </source>
</evidence>
<dbReference type="Proteomes" id="UP001056778">
    <property type="component" value="Chromosome 2"/>
</dbReference>